<evidence type="ECO:0000313" key="9">
    <source>
        <dbReference type="Proteomes" id="UP000263489"/>
    </source>
</evidence>
<feature type="binding site" evidence="6">
    <location>
        <position position="144"/>
    </location>
    <ligand>
        <name>S-adenosyl-L-methionine</name>
        <dbReference type="ChEBI" id="CHEBI:59789"/>
    </ligand>
</feature>
<dbReference type="EC" id="2.1.1.170" evidence="6"/>
<gene>
    <name evidence="6 8" type="primary">rsmG</name>
    <name evidence="7" type="ORF">DC045_12900</name>
    <name evidence="8" type="ORF">KQ249_01730</name>
</gene>
<dbReference type="EMBL" id="DNNA01000204">
    <property type="protein sequence ID" value="HBC35180.1"/>
    <property type="molecule type" value="Genomic_DNA"/>
</dbReference>
<comment type="function">
    <text evidence="6">Specifically methylates the N7 position of guanine in position 527 of 16S rRNA.</text>
</comment>
<dbReference type="GO" id="GO:0070043">
    <property type="term" value="F:rRNA (guanine-N7-)-methyltransferase activity"/>
    <property type="evidence" value="ECO:0007669"/>
    <property type="project" value="UniProtKB-UniRule"/>
</dbReference>
<sequence length="214" mass="23498">MTKSLWHGQLRDGLATMGLSLDEDRQEKLLAFLGLLNKWNRAYNLTAVRDERVMVSRQLLDSLSILPWVTTDHLLDVGAGGGLPGIPLAIALPEKRFTLLDSNGKKTRFLNQCVLELGLKNVEVVHGRAEDCNPPEPFSQISSRAFTALENLVSWCGDLLANEGEFLAMKGQFPDDEVSALPAGWQVTSSHSLDVPGADGDRHLLVIARTVNSR</sequence>
<feature type="binding site" evidence="6">
    <location>
        <position position="83"/>
    </location>
    <ligand>
        <name>S-adenosyl-L-methionine</name>
        <dbReference type="ChEBI" id="CHEBI:59789"/>
    </ligand>
</feature>
<dbReference type="GeneID" id="78558128"/>
<accession>A0A359C0H4</accession>
<evidence type="ECO:0000256" key="4">
    <source>
        <dbReference type="ARBA" id="ARBA00022679"/>
    </source>
</evidence>
<protein>
    <recommendedName>
        <fullName evidence="6">Ribosomal RNA small subunit methyltransferase G</fullName>
        <ecNumber evidence="6">2.1.1.170</ecNumber>
    </recommendedName>
    <alternativeName>
        <fullName evidence="6">16S rRNA 7-methylguanosine methyltransferase</fullName>
        <shortName evidence="6">16S rRNA m7G methyltransferase</shortName>
    </alternativeName>
</protein>
<keyword evidence="4 6" id="KW-0808">Transferase</keyword>
<keyword evidence="5 6" id="KW-0949">S-adenosyl-L-methionine</keyword>
<dbReference type="HAMAP" id="MF_00074">
    <property type="entry name" value="16SrRNA_methyltr_G"/>
    <property type="match status" value="1"/>
</dbReference>
<keyword evidence="2 6" id="KW-0698">rRNA processing</keyword>
<dbReference type="AlphaFoldDB" id="A0A359C0H4"/>
<comment type="catalytic activity">
    <reaction evidence="6">
        <text>guanosine(527) in 16S rRNA + S-adenosyl-L-methionine = N(7)-methylguanosine(527) in 16S rRNA + S-adenosyl-L-homocysteine</text>
        <dbReference type="Rhea" id="RHEA:42732"/>
        <dbReference type="Rhea" id="RHEA-COMP:10209"/>
        <dbReference type="Rhea" id="RHEA-COMP:10210"/>
        <dbReference type="ChEBI" id="CHEBI:57856"/>
        <dbReference type="ChEBI" id="CHEBI:59789"/>
        <dbReference type="ChEBI" id="CHEBI:74269"/>
        <dbReference type="ChEBI" id="CHEBI:74480"/>
        <dbReference type="EC" id="2.1.1.170"/>
    </reaction>
</comment>
<keyword evidence="3 6" id="KW-0489">Methyltransferase</keyword>
<proteinExistence type="inferred from homology"/>
<dbReference type="NCBIfam" id="TIGR00138">
    <property type="entry name" value="rsmG_gidB"/>
    <property type="match status" value="1"/>
</dbReference>
<evidence type="ECO:0000256" key="6">
    <source>
        <dbReference type="HAMAP-Rule" id="MF_00074"/>
    </source>
</evidence>
<dbReference type="Proteomes" id="UP000263489">
    <property type="component" value="Unassembled WGS sequence"/>
</dbReference>
<dbReference type="EMBL" id="CP076686">
    <property type="protein sequence ID" value="QWV13365.1"/>
    <property type="molecule type" value="Genomic_DNA"/>
</dbReference>
<dbReference type="Pfam" id="PF02527">
    <property type="entry name" value="GidB"/>
    <property type="match status" value="1"/>
</dbReference>
<reference evidence="7 9" key="1">
    <citation type="journal article" date="2018" name="Nat. Biotechnol.">
        <title>A standardized bacterial taxonomy based on genome phylogeny substantially revises the tree of life.</title>
        <authorList>
            <person name="Parks D.H."/>
            <person name="Chuvochina M."/>
            <person name="Waite D.W."/>
            <person name="Rinke C."/>
            <person name="Skarshewski A."/>
            <person name="Chaumeil P.A."/>
            <person name="Hugenholtz P."/>
        </authorList>
    </citation>
    <scope>NUCLEOTIDE SEQUENCE [LARGE SCALE GENOMIC DNA]</scope>
    <source>
        <strain evidence="7">UBA9380</strain>
    </source>
</reference>
<evidence type="ECO:0000256" key="2">
    <source>
        <dbReference type="ARBA" id="ARBA00022552"/>
    </source>
</evidence>
<organism evidence="7 9">
    <name type="scientific">Marinobacter adhaerens</name>
    <dbReference type="NCBI Taxonomy" id="1033846"/>
    <lineage>
        <taxon>Bacteria</taxon>
        <taxon>Pseudomonadati</taxon>
        <taxon>Pseudomonadota</taxon>
        <taxon>Gammaproteobacteria</taxon>
        <taxon>Pseudomonadales</taxon>
        <taxon>Marinobacteraceae</taxon>
        <taxon>Marinobacter</taxon>
    </lineage>
</organism>
<evidence type="ECO:0000256" key="1">
    <source>
        <dbReference type="ARBA" id="ARBA00022490"/>
    </source>
</evidence>
<dbReference type="InterPro" id="IPR029063">
    <property type="entry name" value="SAM-dependent_MTases_sf"/>
</dbReference>
<dbReference type="PANTHER" id="PTHR31760:SF0">
    <property type="entry name" value="S-ADENOSYL-L-METHIONINE-DEPENDENT METHYLTRANSFERASES SUPERFAMILY PROTEIN"/>
    <property type="match status" value="1"/>
</dbReference>
<dbReference type="GO" id="GO:0005829">
    <property type="term" value="C:cytosol"/>
    <property type="evidence" value="ECO:0007669"/>
    <property type="project" value="TreeGrafter"/>
</dbReference>
<dbReference type="PIRSF" id="PIRSF003078">
    <property type="entry name" value="GidB"/>
    <property type="match status" value="1"/>
</dbReference>
<keyword evidence="1 6" id="KW-0963">Cytoplasm</keyword>
<dbReference type="Proteomes" id="UP000683442">
    <property type="component" value="Chromosome"/>
</dbReference>
<evidence type="ECO:0000313" key="8">
    <source>
        <dbReference type="EMBL" id="QWV13365.1"/>
    </source>
</evidence>
<comment type="similarity">
    <text evidence="6">Belongs to the methyltransferase superfamily. RNA methyltransferase RsmG family.</text>
</comment>
<dbReference type="InterPro" id="IPR003682">
    <property type="entry name" value="rRNA_ssu_MeTfrase_G"/>
</dbReference>
<dbReference type="CDD" id="cd02440">
    <property type="entry name" value="AdoMet_MTases"/>
    <property type="match status" value="1"/>
</dbReference>
<dbReference type="Gene3D" id="3.40.50.150">
    <property type="entry name" value="Vaccinia Virus protein VP39"/>
    <property type="match status" value="1"/>
</dbReference>
<reference evidence="8 10" key="2">
    <citation type="submission" date="2021-06" db="EMBL/GenBank/DDBJ databases">
        <title>Microbial metabolic specificity influences pelagic lipid remineralization.</title>
        <authorList>
            <person name="Behrendt L."/>
            <person name="Hunter J.E."/>
            <person name="Alcolombri U."/>
            <person name="Smriga S."/>
            <person name="Mincer T."/>
            <person name="Lowenstein D.P."/>
            <person name="Peaudecerf F.J."/>
            <person name="Fernandez V.I."/>
            <person name="Fredricks H."/>
            <person name="Almblad H."/>
            <person name="Harrison J.J."/>
            <person name="Stocker R."/>
            <person name="Van Mooy B.A.S."/>
        </authorList>
    </citation>
    <scope>NUCLEOTIDE SEQUENCE [LARGE SCALE GENOMIC DNA]</scope>
    <source>
        <strain evidence="8 10">HP15-B</strain>
    </source>
</reference>
<comment type="caution">
    <text evidence="6">Lacks conserved residue(s) required for the propagation of feature annotation.</text>
</comment>
<evidence type="ECO:0000313" key="10">
    <source>
        <dbReference type="Proteomes" id="UP000683442"/>
    </source>
</evidence>
<name>A0A359C0H4_9GAMM</name>
<feature type="binding site" evidence="6">
    <location>
        <begin position="129"/>
        <end position="130"/>
    </location>
    <ligand>
        <name>S-adenosyl-L-methionine</name>
        <dbReference type="ChEBI" id="CHEBI:59789"/>
    </ligand>
</feature>
<evidence type="ECO:0000313" key="7">
    <source>
        <dbReference type="EMBL" id="HBC35180.1"/>
    </source>
</evidence>
<dbReference type="RefSeq" id="WP_008172570.1">
    <property type="nucleotide sequence ID" value="NZ_CBDDHG010000001.1"/>
</dbReference>
<keyword evidence="10" id="KW-1185">Reference proteome</keyword>
<dbReference type="OMA" id="AGMPNKK"/>
<evidence type="ECO:0000256" key="5">
    <source>
        <dbReference type="ARBA" id="ARBA00022691"/>
    </source>
</evidence>
<dbReference type="SUPFAM" id="SSF53335">
    <property type="entry name" value="S-adenosyl-L-methionine-dependent methyltransferases"/>
    <property type="match status" value="1"/>
</dbReference>
<feature type="binding site" evidence="6">
    <location>
        <position position="78"/>
    </location>
    <ligand>
        <name>S-adenosyl-L-methionine</name>
        <dbReference type="ChEBI" id="CHEBI:59789"/>
    </ligand>
</feature>
<dbReference type="PANTHER" id="PTHR31760">
    <property type="entry name" value="S-ADENOSYL-L-METHIONINE-DEPENDENT METHYLTRANSFERASES SUPERFAMILY PROTEIN"/>
    <property type="match status" value="1"/>
</dbReference>
<evidence type="ECO:0000256" key="3">
    <source>
        <dbReference type="ARBA" id="ARBA00022603"/>
    </source>
</evidence>
<comment type="subcellular location">
    <subcellularLocation>
        <location evidence="6">Cytoplasm</location>
    </subcellularLocation>
</comment>